<sequence>CKRVPEADRDNAFWNKCGEHPIVTKSNIFIGFDQTNWNIIIENFAKLREQLFKYQKRIEEVNRQREAWREKAEAERQRLIEENSAGNATVDD</sequence>
<gene>
    <name evidence="2" type="ORF">LCGC14_2043620</name>
</gene>
<accession>A0A0F9HN35</accession>
<name>A0A0F9HN35_9ZZZZ</name>
<dbReference type="EMBL" id="LAZR01024007">
    <property type="protein sequence ID" value="KKL76562.1"/>
    <property type="molecule type" value="Genomic_DNA"/>
</dbReference>
<organism evidence="2">
    <name type="scientific">marine sediment metagenome</name>
    <dbReference type="NCBI Taxonomy" id="412755"/>
    <lineage>
        <taxon>unclassified sequences</taxon>
        <taxon>metagenomes</taxon>
        <taxon>ecological metagenomes</taxon>
    </lineage>
</organism>
<dbReference type="AlphaFoldDB" id="A0A0F9HN35"/>
<proteinExistence type="predicted"/>
<reference evidence="2" key="1">
    <citation type="journal article" date="2015" name="Nature">
        <title>Complex archaea that bridge the gap between prokaryotes and eukaryotes.</title>
        <authorList>
            <person name="Spang A."/>
            <person name="Saw J.H."/>
            <person name="Jorgensen S.L."/>
            <person name="Zaremba-Niedzwiedzka K."/>
            <person name="Martijn J."/>
            <person name="Lind A.E."/>
            <person name="van Eijk R."/>
            <person name="Schleper C."/>
            <person name="Guy L."/>
            <person name="Ettema T.J."/>
        </authorList>
    </citation>
    <scope>NUCLEOTIDE SEQUENCE</scope>
</reference>
<comment type="caution">
    <text evidence="2">The sequence shown here is derived from an EMBL/GenBank/DDBJ whole genome shotgun (WGS) entry which is preliminary data.</text>
</comment>
<feature type="coiled-coil region" evidence="1">
    <location>
        <begin position="44"/>
        <end position="89"/>
    </location>
</feature>
<keyword evidence="1" id="KW-0175">Coiled coil</keyword>
<feature type="non-terminal residue" evidence="2">
    <location>
        <position position="1"/>
    </location>
</feature>
<protein>
    <submittedName>
        <fullName evidence="2">Uncharacterized protein</fullName>
    </submittedName>
</protein>
<evidence type="ECO:0000256" key="1">
    <source>
        <dbReference type="SAM" id="Coils"/>
    </source>
</evidence>
<evidence type="ECO:0000313" key="2">
    <source>
        <dbReference type="EMBL" id="KKL76562.1"/>
    </source>
</evidence>